<comment type="caution">
    <text evidence="2">The sequence shown here is derived from an EMBL/GenBank/DDBJ whole genome shotgun (WGS) entry which is preliminary data.</text>
</comment>
<feature type="region of interest" description="Disordered" evidence="1">
    <location>
        <begin position="1"/>
        <end position="32"/>
    </location>
</feature>
<reference evidence="2" key="1">
    <citation type="journal article" date="2019" name="Sci. Rep.">
        <title>Draft genome of Tanacetum cinerariifolium, the natural source of mosquito coil.</title>
        <authorList>
            <person name="Yamashiro T."/>
            <person name="Shiraishi A."/>
            <person name="Satake H."/>
            <person name="Nakayama K."/>
        </authorList>
    </citation>
    <scope>NUCLEOTIDE SEQUENCE</scope>
</reference>
<name>A0A699S423_TANCI</name>
<protein>
    <submittedName>
        <fullName evidence="2">Ribonuclease H-like domain-containing protein</fullName>
    </submittedName>
</protein>
<evidence type="ECO:0000313" key="2">
    <source>
        <dbReference type="EMBL" id="GFC92152.1"/>
    </source>
</evidence>
<dbReference type="Pfam" id="PF14223">
    <property type="entry name" value="Retrotran_gag_2"/>
    <property type="match status" value="1"/>
</dbReference>
<dbReference type="EMBL" id="BKCJ011136017">
    <property type="protein sequence ID" value="GFC92152.1"/>
    <property type="molecule type" value="Genomic_DNA"/>
</dbReference>
<accession>A0A699S423</accession>
<feature type="non-terminal residue" evidence="2">
    <location>
        <position position="1"/>
    </location>
</feature>
<gene>
    <name evidence="2" type="ORF">Tci_864122</name>
</gene>
<sequence>VIKFGDSYEVPKSAATEATSSDATGKKKGRTVTVTTDDMQKRKNDVKARTTLLLSLPDEHQLRFSKYKTAQELWYAILKTFGGNAANKKTKKNLLKQQYGNFKVEG</sequence>
<feature type="compositionally biased region" description="Low complexity" evidence="1">
    <location>
        <begin position="13"/>
        <end position="23"/>
    </location>
</feature>
<organism evidence="2">
    <name type="scientific">Tanacetum cinerariifolium</name>
    <name type="common">Dalmatian daisy</name>
    <name type="synonym">Chrysanthemum cinerariifolium</name>
    <dbReference type="NCBI Taxonomy" id="118510"/>
    <lineage>
        <taxon>Eukaryota</taxon>
        <taxon>Viridiplantae</taxon>
        <taxon>Streptophyta</taxon>
        <taxon>Embryophyta</taxon>
        <taxon>Tracheophyta</taxon>
        <taxon>Spermatophyta</taxon>
        <taxon>Magnoliopsida</taxon>
        <taxon>eudicotyledons</taxon>
        <taxon>Gunneridae</taxon>
        <taxon>Pentapetalae</taxon>
        <taxon>asterids</taxon>
        <taxon>campanulids</taxon>
        <taxon>Asterales</taxon>
        <taxon>Asteraceae</taxon>
        <taxon>Asteroideae</taxon>
        <taxon>Anthemideae</taxon>
        <taxon>Anthemidinae</taxon>
        <taxon>Tanacetum</taxon>
    </lineage>
</organism>
<evidence type="ECO:0000256" key="1">
    <source>
        <dbReference type="SAM" id="MobiDB-lite"/>
    </source>
</evidence>
<dbReference type="AlphaFoldDB" id="A0A699S423"/>
<proteinExistence type="predicted"/>